<dbReference type="InterPro" id="IPR011006">
    <property type="entry name" value="CheY-like_superfamily"/>
</dbReference>
<protein>
    <recommendedName>
        <fullName evidence="1">Stage 0 sporulation protein A homolog</fullName>
    </recommendedName>
</protein>
<keyword evidence="5 9" id="KW-0238">DNA-binding</keyword>
<feature type="DNA-binding region" description="OmpR/PhoB-type" evidence="9">
    <location>
        <begin position="129"/>
        <end position="228"/>
    </location>
</feature>
<evidence type="ECO:0000259" key="11">
    <source>
        <dbReference type="PROSITE" id="PS51755"/>
    </source>
</evidence>
<dbReference type="OrthoDB" id="9790454at2"/>
<keyword evidence="3" id="KW-0902">Two-component regulatory system</keyword>
<dbReference type="Proteomes" id="UP000000378">
    <property type="component" value="Chromosome"/>
</dbReference>
<dbReference type="InterPro" id="IPR001867">
    <property type="entry name" value="OmpR/PhoB-type_DNA-bd"/>
</dbReference>
<evidence type="ECO:0000256" key="8">
    <source>
        <dbReference type="PROSITE-ProRule" id="PRU00169"/>
    </source>
</evidence>
<dbReference type="SMART" id="SM00862">
    <property type="entry name" value="Trans_reg_C"/>
    <property type="match status" value="1"/>
</dbReference>
<dbReference type="GO" id="GO:0000976">
    <property type="term" value="F:transcription cis-regulatory region binding"/>
    <property type="evidence" value="ECO:0007669"/>
    <property type="project" value="TreeGrafter"/>
</dbReference>
<dbReference type="eggNOG" id="COG0745">
    <property type="taxonomic scope" value="Bacteria"/>
</dbReference>
<dbReference type="EMBL" id="CP002048">
    <property type="protein sequence ID" value="ADI01151.1"/>
    <property type="molecule type" value="Genomic_DNA"/>
</dbReference>
<organism evidence="12 13">
    <name type="scientific">Syntrophothermus lipocalidus (strain DSM 12680 / TGB-C1)</name>
    <dbReference type="NCBI Taxonomy" id="643648"/>
    <lineage>
        <taxon>Bacteria</taxon>
        <taxon>Bacillati</taxon>
        <taxon>Bacillota</taxon>
        <taxon>Clostridia</taxon>
        <taxon>Eubacteriales</taxon>
        <taxon>Syntrophomonadaceae</taxon>
        <taxon>Syntrophothermus</taxon>
    </lineage>
</organism>
<sequence>MKARILVVEDDHALVSLLTHNLEREGYETGVAMDGDEAWRKIQSGEWDVILLDVMLPHRDGLEICRQLRQEKNYTPVIMLTARDDEIDRVVGLEIGADDYVTKPFSVRELMARIKVILRRRNLDLYEGKPEIEAGPILIRPENYEVFLKGQKVDLTRKEFELLTLLVQNKGRVLKRDYLLQRLWDYGDTVKTRVLDVHVSKLREKLASYGLKGGGIETVRGIGYKFEEKGYEE</sequence>
<feature type="domain" description="OmpR/PhoB-type" evidence="11">
    <location>
        <begin position="129"/>
        <end position="228"/>
    </location>
</feature>
<dbReference type="Pfam" id="PF00486">
    <property type="entry name" value="Trans_reg_C"/>
    <property type="match status" value="1"/>
</dbReference>
<dbReference type="GO" id="GO:0032993">
    <property type="term" value="C:protein-DNA complex"/>
    <property type="evidence" value="ECO:0007669"/>
    <property type="project" value="TreeGrafter"/>
</dbReference>
<dbReference type="SMART" id="SM00448">
    <property type="entry name" value="REC"/>
    <property type="match status" value="1"/>
</dbReference>
<evidence type="ECO:0000256" key="4">
    <source>
        <dbReference type="ARBA" id="ARBA00023015"/>
    </source>
</evidence>
<dbReference type="KEGG" id="slp:Slip_0367"/>
<dbReference type="PROSITE" id="PS50110">
    <property type="entry name" value="RESPONSE_REGULATORY"/>
    <property type="match status" value="1"/>
</dbReference>
<proteinExistence type="predicted"/>
<dbReference type="SUPFAM" id="SSF46894">
    <property type="entry name" value="C-terminal effector domain of the bipartite response regulators"/>
    <property type="match status" value="1"/>
</dbReference>
<evidence type="ECO:0000259" key="10">
    <source>
        <dbReference type="PROSITE" id="PS50110"/>
    </source>
</evidence>
<dbReference type="PANTHER" id="PTHR48111:SF73">
    <property type="entry name" value="ALKALINE PHOSPHATASE SYNTHESIS TRANSCRIPTIONAL REGULATORY PROTEIN PHOP"/>
    <property type="match status" value="1"/>
</dbReference>
<keyword evidence="6" id="KW-0804">Transcription</keyword>
<evidence type="ECO:0000256" key="1">
    <source>
        <dbReference type="ARBA" id="ARBA00018672"/>
    </source>
</evidence>
<name>D7CK37_SYNLT</name>
<dbReference type="InterPro" id="IPR016032">
    <property type="entry name" value="Sig_transdc_resp-reg_C-effctor"/>
</dbReference>
<dbReference type="PROSITE" id="PS51755">
    <property type="entry name" value="OMPR_PHOB"/>
    <property type="match status" value="1"/>
</dbReference>
<dbReference type="PANTHER" id="PTHR48111">
    <property type="entry name" value="REGULATOR OF RPOS"/>
    <property type="match status" value="1"/>
</dbReference>
<keyword evidence="2 8" id="KW-0597">Phosphoprotein</keyword>
<feature type="domain" description="Response regulatory" evidence="10">
    <location>
        <begin position="4"/>
        <end position="118"/>
    </location>
</feature>
<reference evidence="12 13" key="2">
    <citation type="journal article" date="2010" name="Stand. Genomic Sci.">
        <title>Complete genome sequence of Syntrophothermus lipocalidus type strain (TGB-C1).</title>
        <authorList>
            <person name="Djao O.D."/>
            <person name="Zhang X."/>
            <person name="Lucas S."/>
            <person name="Lapidus A."/>
            <person name="Del Rio T.G."/>
            <person name="Nolan M."/>
            <person name="Tice H."/>
            <person name="Cheng J.F."/>
            <person name="Han C."/>
            <person name="Tapia R."/>
            <person name="Goodwin L."/>
            <person name="Pitluck S."/>
            <person name="Liolios K."/>
            <person name="Ivanova N."/>
            <person name="Mavromatis K."/>
            <person name="Mikhailova N."/>
            <person name="Ovchinnikova G."/>
            <person name="Pati A."/>
            <person name="Brambilla E."/>
            <person name="Chen A."/>
            <person name="Palaniappan K."/>
            <person name="Land M."/>
            <person name="Hauser L."/>
            <person name="Chang Y.J."/>
            <person name="Jeffries C.D."/>
            <person name="Rohde M."/>
            <person name="Sikorski J."/>
            <person name="Spring S."/>
            <person name="Goker M."/>
            <person name="Detter J.C."/>
            <person name="Woyke T."/>
            <person name="Bristow J."/>
            <person name="Eisen J.A."/>
            <person name="Markowitz V."/>
            <person name="Hugenholtz P."/>
            <person name="Kyrpides N.C."/>
            <person name="Klenk H.P."/>
        </authorList>
    </citation>
    <scope>NUCLEOTIDE SEQUENCE [LARGE SCALE GENOMIC DNA]</scope>
    <source>
        <strain evidence="13">DSM 12680 / TGB-C1</strain>
    </source>
</reference>
<dbReference type="GO" id="GO:0005829">
    <property type="term" value="C:cytosol"/>
    <property type="evidence" value="ECO:0007669"/>
    <property type="project" value="TreeGrafter"/>
</dbReference>
<dbReference type="RefSeq" id="WP_013174553.1">
    <property type="nucleotide sequence ID" value="NC_014220.1"/>
</dbReference>
<evidence type="ECO:0000256" key="7">
    <source>
        <dbReference type="ARBA" id="ARBA00024867"/>
    </source>
</evidence>
<dbReference type="Gene3D" id="6.10.250.690">
    <property type="match status" value="1"/>
</dbReference>
<dbReference type="Gene3D" id="1.10.10.10">
    <property type="entry name" value="Winged helix-like DNA-binding domain superfamily/Winged helix DNA-binding domain"/>
    <property type="match status" value="1"/>
</dbReference>
<evidence type="ECO:0000256" key="2">
    <source>
        <dbReference type="ARBA" id="ARBA00022553"/>
    </source>
</evidence>
<comment type="function">
    <text evidence="7">May play the central regulatory role in sporulation. It may be an element of the effector pathway responsible for the activation of sporulation genes in response to nutritional stress. Spo0A may act in concert with spo0H (a sigma factor) to control the expression of some genes that are critical to the sporulation process.</text>
</comment>
<reference evidence="13" key="1">
    <citation type="journal article" date="2010" name="Stand. Genomic Sci.">
        <title>Complete genome sequence of Syntrophothermus lipocalidus type strain (TGB-C1T).</title>
        <authorList>
            <consortium name="US DOE Joint Genome Institute (JGI-PGF)"/>
            <person name="Djao O."/>
            <person name="Zhang X."/>
            <person name="Lucas S."/>
            <person name="Lapidus A."/>
            <person name="Glavina Del Rio T."/>
            <person name="Nolan M."/>
            <person name="Tice H."/>
            <person name="Cheng J."/>
            <person name="Han C."/>
            <person name="Tapia R."/>
            <person name="Goodwin L."/>
            <person name="Pitluck S."/>
            <person name="Liolios K."/>
            <person name="Ivanova N."/>
            <person name="Mavromatis K."/>
            <person name="Mikhailova N."/>
            <person name="Ovchinnikova G."/>
            <person name="Pati A."/>
            <person name="Brambilla E."/>
            <person name="Chen A."/>
            <person name="Palaniappan K."/>
            <person name="Land M."/>
            <person name="Hauser L."/>
            <person name="Chang Y."/>
            <person name="Jeffries C."/>
            <person name="Rohde M."/>
            <person name="Sikorski J."/>
            <person name="Spring S."/>
            <person name="Goker M."/>
            <person name="Detter J."/>
            <person name="Woyke T."/>
            <person name="Bristow J."/>
            <person name="Eisen J."/>
            <person name="Markowitz V."/>
            <person name="Hugenholtz P."/>
            <person name="Kyrpides N."/>
            <person name="Klenk H."/>
        </authorList>
    </citation>
    <scope>NUCLEOTIDE SEQUENCE [LARGE SCALE GENOMIC DNA]</scope>
    <source>
        <strain evidence="13">DSM 12680 / TGB-C1</strain>
    </source>
</reference>
<dbReference type="AlphaFoldDB" id="D7CK37"/>
<dbReference type="CDD" id="cd00383">
    <property type="entry name" value="trans_reg_C"/>
    <property type="match status" value="1"/>
</dbReference>
<gene>
    <name evidence="12" type="ordered locus">Slip_0367</name>
</gene>
<dbReference type="GO" id="GO:0006355">
    <property type="term" value="P:regulation of DNA-templated transcription"/>
    <property type="evidence" value="ECO:0007669"/>
    <property type="project" value="InterPro"/>
</dbReference>
<dbReference type="InterPro" id="IPR001789">
    <property type="entry name" value="Sig_transdc_resp-reg_receiver"/>
</dbReference>
<dbReference type="HOGENOM" id="CLU_000445_30_4_9"/>
<dbReference type="GO" id="GO:0000156">
    <property type="term" value="F:phosphorelay response regulator activity"/>
    <property type="evidence" value="ECO:0007669"/>
    <property type="project" value="TreeGrafter"/>
</dbReference>
<dbReference type="FunFam" id="3.40.50.2300:FF:000001">
    <property type="entry name" value="DNA-binding response regulator PhoB"/>
    <property type="match status" value="1"/>
</dbReference>
<dbReference type="InterPro" id="IPR036388">
    <property type="entry name" value="WH-like_DNA-bd_sf"/>
</dbReference>
<dbReference type="Pfam" id="PF00072">
    <property type="entry name" value="Response_reg"/>
    <property type="match status" value="1"/>
</dbReference>
<evidence type="ECO:0000313" key="12">
    <source>
        <dbReference type="EMBL" id="ADI01151.1"/>
    </source>
</evidence>
<dbReference type="InterPro" id="IPR039420">
    <property type="entry name" value="WalR-like"/>
</dbReference>
<evidence type="ECO:0000313" key="13">
    <source>
        <dbReference type="Proteomes" id="UP000000378"/>
    </source>
</evidence>
<feature type="modified residue" description="4-aspartylphosphate" evidence="8">
    <location>
        <position position="53"/>
    </location>
</feature>
<evidence type="ECO:0000256" key="9">
    <source>
        <dbReference type="PROSITE-ProRule" id="PRU01091"/>
    </source>
</evidence>
<keyword evidence="13" id="KW-1185">Reference proteome</keyword>
<keyword evidence="4" id="KW-0805">Transcription regulation</keyword>
<dbReference type="STRING" id="643648.Slip_0367"/>
<evidence type="ECO:0000256" key="6">
    <source>
        <dbReference type="ARBA" id="ARBA00023163"/>
    </source>
</evidence>
<evidence type="ECO:0000256" key="3">
    <source>
        <dbReference type="ARBA" id="ARBA00023012"/>
    </source>
</evidence>
<evidence type="ECO:0000256" key="5">
    <source>
        <dbReference type="ARBA" id="ARBA00023125"/>
    </source>
</evidence>
<dbReference type="SUPFAM" id="SSF52172">
    <property type="entry name" value="CheY-like"/>
    <property type="match status" value="1"/>
</dbReference>
<accession>D7CK37</accession>
<dbReference type="Gene3D" id="3.40.50.2300">
    <property type="match status" value="1"/>
</dbReference>